<organism evidence="1 2">
    <name type="scientific">Pseudomonas fluorescens</name>
    <dbReference type="NCBI Taxonomy" id="294"/>
    <lineage>
        <taxon>Bacteria</taxon>
        <taxon>Pseudomonadati</taxon>
        <taxon>Pseudomonadota</taxon>
        <taxon>Gammaproteobacteria</taxon>
        <taxon>Pseudomonadales</taxon>
        <taxon>Pseudomonadaceae</taxon>
        <taxon>Pseudomonas</taxon>
    </lineage>
</organism>
<protein>
    <submittedName>
        <fullName evidence="1">Uncharacterized protein</fullName>
    </submittedName>
</protein>
<dbReference type="Proteomes" id="UP000379480">
    <property type="component" value="Unassembled WGS sequence"/>
</dbReference>
<sequence>MMFVRANTSDKPAFLCQSKKRCTLGRFPARAHGNTEKLFFPALISATLPTHYATRWVARGKLRSIIAHRLAYRSAFHCITRQGLEQKCTVSRFLDVLTAHSQKHLC</sequence>
<reference evidence="1 2" key="1">
    <citation type="submission" date="2019-09" db="EMBL/GenBank/DDBJ databases">
        <authorList>
            <person name="Chandra G."/>
            <person name="Truman W A."/>
        </authorList>
    </citation>
    <scope>NUCLEOTIDE SEQUENCE [LARGE SCALE GENOMIC DNA]</scope>
    <source>
        <strain evidence="1">PS723</strain>
    </source>
</reference>
<gene>
    <name evidence="1" type="ORF">PS723_03553</name>
</gene>
<evidence type="ECO:0000313" key="1">
    <source>
        <dbReference type="EMBL" id="VVO12728.1"/>
    </source>
</evidence>
<evidence type="ECO:0000313" key="2">
    <source>
        <dbReference type="Proteomes" id="UP000379480"/>
    </source>
</evidence>
<name>A0A5E7DGD2_PSEFL</name>
<accession>A0A5E7DGD2</accession>
<dbReference type="AlphaFoldDB" id="A0A5E7DGD2"/>
<proteinExistence type="predicted"/>
<dbReference type="EMBL" id="CABVHY010000017">
    <property type="protein sequence ID" value="VVO12728.1"/>
    <property type="molecule type" value="Genomic_DNA"/>
</dbReference>